<dbReference type="AlphaFoldDB" id="A0A437JWC9"/>
<feature type="region of interest" description="Disordered" evidence="2">
    <location>
        <begin position="335"/>
        <end position="354"/>
    </location>
</feature>
<evidence type="ECO:0000313" key="5">
    <source>
        <dbReference type="Proteomes" id="UP000288178"/>
    </source>
</evidence>
<sequence length="354" mass="37325">MRTPALHTACLLGAAALLSGSPAALAAAAAKADVAFVSLRAGDAHIFVRDANGKEHQLTQGRTVNLQPTLSSAGKVAFVRLHDGRSSVYVADDPASPARKLTPSDSGTVETAPSWAPDGSAIAFFSLEPSTGAKRVMVQDLRANTLLSVPAPGDSLGPARPDWSADGQTIAFIGTDGDRRHQVWILSRNGQNLREVSSKTSRRGAAFFSLSPDGRSVAWIARERGRLPLMVTDLASGETRDVLAPHGGLSAEAPRWSPDGQWIAFAGSGLNPSDPRTEVFVVKADGSGLTNVSAHAGDDFDPRWTPEGRHIVFASLRSGTSLLYEVPIAGGETRSLAQHASHDMDHITRPALPR</sequence>
<feature type="signal peptide" evidence="3">
    <location>
        <begin position="1"/>
        <end position="26"/>
    </location>
</feature>
<keyword evidence="3" id="KW-0732">Signal</keyword>
<evidence type="ECO:0000256" key="1">
    <source>
        <dbReference type="ARBA" id="ARBA00009820"/>
    </source>
</evidence>
<dbReference type="SUPFAM" id="SSF82171">
    <property type="entry name" value="DPP6 N-terminal domain-like"/>
    <property type="match status" value="1"/>
</dbReference>
<comment type="caution">
    <text evidence="4">The sequence shown here is derived from an EMBL/GenBank/DDBJ whole genome shotgun (WGS) entry which is preliminary data.</text>
</comment>
<organism evidence="4 5">
    <name type="scientific">Rubrivivax albus</name>
    <dbReference type="NCBI Taxonomy" id="2499835"/>
    <lineage>
        <taxon>Bacteria</taxon>
        <taxon>Pseudomonadati</taxon>
        <taxon>Pseudomonadota</taxon>
        <taxon>Betaproteobacteria</taxon>
        <taxon>Burkholderiales</taxon>
        <taxon>Sphaerotilaceae</taxon>
        <taxon>Rubrivivax</taxon>
    </lineage>
</organism>
<dbReference type="Proteomes" id="UP000288178">
    <property type="component" value="Unassembled WGS sequence"/>
</dbReference>
<keyword evidence="5" id="KW-1185">Reference proteome</keyword>
<evidence type="ECO:0008006" key="6">
    <source>
        <dbReference type="Google" id="ProtNLM"/>
    </source>
</evidence>
<evidence type="ECO:0000256" key="3">
    <source>
        <dbReference type="SAM" id="SignalP"/>
    </source>
</evidence>
<comment type="similarity">
    <text evidence="1">Belongs to the TolB family.</text>
</comment>
<dbReference type="EMBL" id="SACT01000003">
    <property type="protein sequence ID" value="RVT51714.1"/>
    <property type="molecule type" value="Genomic_DNA"/>
</dbReference>
<dbReference type="PANTHER" id="PTHR36842:SF1">
    <property type="entry name" value="PROTEIN TOLB"/>
    <property type="match status" value="1"/>
</dbReference>
<dbReference type="InterPro" id="IPR011042">
    <property type="entry name" value="6-blade_b-propeller_TolB-like"/>
</dbReference>
<feature type="chain" id="PRO_5019008753" description="TolB protein" evidence="3">
    <location>
        <begin position="27"/>
        <end position="354"/>
    </location>
</feature>
<evidence type="ECO:0000256" key="2">
    <source>
        <dbReference type="SAM" id="MobiDB-lite"/>
    </source>
</evidence>
<accession>A0A437JWC9</accession>
<reference evidence="4 5" key="1">
    <citation type="submission" date="2019-01" db="EMBL/GenBank/DDBJ databases">
        <authorList>
            <person name="Chen W.-M."/>
        </authorList>
    </citation>
    <scope>NUCLEOTIDE SEQUENCE [LARGE SCALE GENOMIC DNA]</scope>
    <source>
        <strain evidence="4 5">ICH-3</strain>
    </source>
</reference>
<evidence type="ECO:0000313" key="4">
    <source>
        <dbReference type="EMBL" id="RVT51714.1"/>
    </source>
</evidence>
<proteinExistence type="inferred from homology"/>
<dbReference type="OrthoDB" id="262125at2"/>
<name>A0A437JWC9_9BURK</name>
<gene>
    <name evidence="4" type="ORF">ENE75_12960</name>
</gene>
<protein>
    <recommendedName>
        <fullName evidence="6">TolB protein</fullName>
    </recommendedName>
</protein>
<dbReference type="PANTHER" id="PTHR36842">
    <property type="entry name" value="PROTEIN TOLB HOMOLOG"/>
    <property type="match status" value="1"/>
</dbReference>
<dbReference type="RefSeq" id="WP_128198715.1">
    <property type="nucleotide sequence ID" value="NZ_SACT01000003.1"/>
</dbReference>
<dbReference type="Gene3D" id="2.120.10.30">
    <property type="entry name" value="TolB, C-terminal domain"/>
    <property type="match status" value="2"/>
</dbReference>
<dbReference type="Pfam" id="PF07676">
    <property type="entry name" value="PD40"/>
    <property type="match status" value="5"/>
</dbReference>
<dbReference type="InterPro" id="IPR011659">
    <property type="entry name" value="WD40"/>
</dbReference>
<feature type="region of interest" description="Disordered" evidence="2">
    <location>
        <begin position="92"/>
        <end position="112"/>
    </location>
</feature>